<dbReference type="GO" id="GO:0005686">
    <property type="term" value="C:U2 snRNP"/>
    <property type="evidence" value="ECO:0000318"/>
    <property type="project" value="GO_Central"/>
</dbReference>
<dbReference type="GeneID" id="3647998"/>
<dbReference type="GO" id="GO:0005682">
    <property type="term" value="C:U5 snRNP"/>
    <property type="evidence" value="ECO:0000318"/>
    <property type="project" value="GO_Central"/>
</dbReference>
<evidence type="ECO:0000256" key="2">
    <source>
        <dbReference type="ARBA" id="ARBA00004496"/>
    </source>
</evidence>
<dbReference type="VEuPathDB" id="FungiDB:CR_07510W_A"/>
<evidence type="ECO:0000256" key="1">
    <source>
        <dbReference type="ARBA" id="ARBA00004123"/>
    </source>
</evidence>
<dbReference type="EMBL" id="CP017630">
    <property type="protein sequence ID" value="AOW31444.1"/>
    <property type="molecule type" value="Genomic_DNA"/>
</dbReference>
<sequence>MSSSSSKLSINKKTKMSDLINFRIKIITIDNRTYLGTLLSFDKHMNLVLSDTEESRITKKSYSQLKKHTPNVELVYDKRNLGLIILRGDQVVSFTIESNAPLTDVKSRLDRPIKKPVSRMKKIIA</sequence>
<comment type="similarity">
    <text evidence="3">Belongs to the snRNP SmB/SmN family.</text>
</comment>
<dbReference type="GO" id="GO:0071004">
    <property type="term" value="C:U2-type prespliceosome"/>
    <property type="evidence" value="ECO:0000318"/>
    <property type="project" value="GO_Central"/>
</dbReference>
<dbReference type="GO" id="GO:0005685">
    <property type="term" value="C:U1 snRNP"/>
    <property type="evidence" value="ECO:0000318"/>
    <property type="project" value="GO_Central"/>
</dbReference>
<organism evidence="13 14">
    <name type="scientific">Candida albicans (strain SC5314 / ATCC MYA-2876)</name>
    <name type="common">Yeast</name>
    <dbReference type="NCBI Taxonomy" id="237561"/>
    <lineage>
        <taxon>Eukaryota</taxon>
        <taxon>Fungi</taxon>
        <taxon>Dikarya</taxon>
        <taxon>Ascomycota</taxon>
        <taxon>Saccharomycotina</taxon>
        <taxon>Pichiomycetes</taxon>
        <taxon>Debaryomycetaceae</taxon>
        <taxon>Candida/Lodderomyces clade</taxon>
        <taxon>Candida</taxon>
    </lineage>
</organism>
<dbReference type="InterPro" id="IPR001163">
    <property type="entry name" value="Sm_dom_euk/arc"/>
</dbReference>
<evidence type="ECO:0000256" key="6">
    <source>
        <dbReference type="ARBA" id="ARBA00022884"/>
    </source>
</evidence>
<dbReference type="AlphaFoldDB" id="A0A1D8PTI0"/>
<evidence type="ECO:0000256" key="3">
    <source>
        <dbReference type="ARBA" id="ARBA00009123"/>
    </source>
</evidence>
<reference evidence="13 14" key="2">
    <citation type="journal article" date="2007" name="Genome Biol.">
        <title>Assembly of the Candida albicans genome into sixteen supercontigs aligned on the eight chromosomes.</title>
        <authorList>
            <person name="van het Hoog M."/>
            <person name="Rast T.J."/>
            <person name="Martchenko M."/>
            <person name="Grindle S."/>
            <person name="Dignard D."/>
            <person name="Hogues H."/>
            <person name="Cuomo C."/>
            <person name="Berriman M."/>
            <person name="Scherer S."/>
            <person name="Magee B.B."/>
            <person name="Whiteway M."/>
            <person name="Chibana H."/>
            <person name="Nantel A."/>
            <person name="Magee P.T."/>
        </authorList>
    </citation>
    <scope>GENOME REANNOTATION</scope>
    <source>
        <strain evidence="14">SC5314 / ATCC MYA-2876</strain>
    </source>
</reference>
<evidence type="ECO:0000313" key="13">
    <source>
        <dbReference type="EMBL" id="AOW31444.1"/>
    </source>
</evidence>
<dbReference type="Gene3D" id="2.30.30.100">
    <property type="match status" value="1"/>
</dbReference>
<dbReference type="eggNOG" id="KOG3168">
    <property type="taxonomic scope" value="Eukaryota"/>
</dbReference>
<dbReference type="GO" id="GO:0071013">
    <property type="term" value="C:catalytic step 2 spliceosome"/>
    <property type="evidence" value="ECO:0000318"/>
    <property type="project" value="GO_Central"/>
</dbReference>
<dbReference type="GO" id="GO:0044180">
    <property type="term" value="P:filamentous growth of a unicellular organism"/>
    <property type="evidence" value="ECO:0000315"/>
    <property type="project" value="CGD"/>
</dbReference>
<comment type="subcellular location">
    <subcellularLocation>
        <location evidence="2">Cytoplasm</location>
    </subcellularLocation>
    <subcellularLocation>
        <location evidence="1">Nucleus</location>
    </subcellularLocation>
</comment>
<keyword evidence="8" id="KW-0539">Nucleus</keyword>
<evidence type="ECO:0000256" key="10">
    <source>
        <dbReference type="ARBA" id="ARBA00041355"/>
    </source>
</evidence>
<reference evidence="13 14" key="1">
    <citation type="journal article" date="2004" name="Proc. Natl. Acad. Sci. U.S.A.">
        <title>The diploid genome sequence of Candida albicans.</title>
        <authorList>
            <person name="Jones T."/>
            <person name="Federspiel N.A."/>
            <person name="Chibana H."/>
            <person name="Dungan J."/>
            <person name="Kalman S."/>
            <person name="Magee B.B."/>
            <person name="Newport G."/>
            <person name="Thorstenson Y.R."/>
            <person name="Agabian N."/>
            <person name="Magee P.T."/>
            <person name="Davis R.W."/>
            <person name="Scherer S."/>
        </authorList>
    </citation>
    <scope>NUCLEOTIDE SEQUENCE [LARGE SCALE GENOMIC DNA]</scope>
    <source>
        <strain evidence="14">SC5314 / ATCC MYA-2876</strain>
    </source>
</reference>
<dbReference type="GO" id="GO:0070990">
    <property type="term" value="F:snRNP binding"/>
    <property type="evidence" value="ECO:0000318"/>
    <property type="project" value="GO_Central"/>
</dbReference>
<keyword evidence="7" id="KW-0508">mRNA splicing</keyword>
<dbReference type="GO" id="GO:0005737">
    <property type="term" value="C:cytoplasm"/>
    <property type="evidence" value="ECO:0000318"/>
    <property type="project" value="GO_Central"/>
</dbReference>
<dbReference type="InterPro" id="IPR050914">
    <property type="entry name" value="snRNP_SmB/NAA38-like"/>
</dbReference>
<evidence type="ECO:0000256" key="7">
    <source>
        <dbReference type="ARBA" id="ARBA00023187"/>
    </source>
</evidence>
<keyword evidence="5" id="KW-0507">mRNA processing</keyword>
<dbReference type="GO" id="GO:0046540">
    <property type="term" value="C:U4/U6 x U5 tri-snRNP complex"/>
    <property type="evidence" value="ECO:0000318"/>
    <property type="project" value="GO_Central"/>
</dbReference>
<keyword evidence="14" id="KW-1185">Reference proteome</keyword>
<dbReference type="SMR" id="A0A1D8PTI0"/>
<feature type="domain" description="Sm" evidence="11">
    <location>
        <begin position="11"/>
        <end position="100"/>
    </location>
</feature>
<dbReference type="PANTHER" id="PTHR10701:SF0">
    <property type="entry name" value="SMALL NUCLEAR RIBONUCLEOPROTEIN-ASSOCIATED PROTEIN B"/>
    <property type="match status" value="1"/>
</dbReference>
<evidence type="ECO:0000313" key="12">
    <source>
        <dbReference type="CGD" id="CAL0000198927"/>
    </source>
</evidence>
<dbReference type="SMART" id="SM00651">
    <property type="entry name" value="Sm"/>
    <property type="match status" value="1"/>
</dbReference>
<evidence type="ECO:0000259" key="11">
    <source>
        <dbReference type="PROSITE" id="PS52002"/>
    </source>
</evidence>
<dbReference type="GO" id="GO:0003723">
    <property type="term" value="F:RNA binding"/>
    <property type="evidence" value="ECO:0007669"/>
    <property type="project" value="UniProtKB-KW"/>
</dbReference>
<keyword evidence="4" id="KW-0963">Cytoplasm</keyword>
<dbReference type="InterPro" id="IPR010920">
    <property type="entry name" value="LSM_dom_sf"/>
</dbReference>
<dbReference type="FunCoup" id="A0A1D8PTI0">
    <property type="interactions" value="402"/>
</dbReference>
<evidence type="ECO:0000256" key="8">
    <source>
        <dbReference type="ARBA" id="ARBA00023242"/>
    </source>
</evidence>
<evidence type="ECO:0000256" key="9">
    <source>
        <dbReference type="ARBA" id="ARBA00023274"/>
    </source>
</evidence>
<keyword evidence="6" id="KW-0694">RNA-binding</keyword>
<name>A0A1D8PTI0_CANAL</name>
<accession>A0A1D8PTI0</accession>
<dbReference type="Proteomes" id="UP000000559">
    <property type="component" value="Chromosome R"/>
</dbReference>
<dbReference type="GO" id="GO:0000398">
    <property type="term" value="P:mRNA splicing, via spliceosome"/>
    <property type="evidence" value="ECO:0000318"/>
    <property type="project" value="GO_Central"/>
</dbReference>
<dbReference type="CGD" id="CAL0000198927">
    <property type="gene designation" value="SMB1"/>
</dbReference>
<evidence type="ECO:0000313" key="14">
    <source>
        <dbReference type="Proteomes" id="UP000000559"/>
    </source>
</evidence>
<dbReference type="STRING" id="237561.A0A1D8PTI0"/>
<dbReference type="PROSITE" id="PS52002">
    <property type="entry name" value="SM"/>
    <property type="match status" value="1"/>
</dbReference>
<dbReference type="Pfam" id="PF01423">
    <property type="entry name" value="LSM"/>
    <property type="match status" value="1"/>
</dbReference>
<dbReference type="PANTHER" id="PTHR10701">
    <property type="entry name" value="SMALL NUCLEAR RIBONUCLEOPROTEIN-ASSOCIATED PROTEIN B AND N"/>
    <property type="match status" value="1"/>
</dbReference>
<dbReference type="GO" id="GO:0005687">
    <property type="term" value="C:U4 snRNP"/>
    <property type="evidence" value="ECO:0000318"/>
    <property type="project" value="GO_Central"/>
</dbReference>
<keyword evidence="9" id="KW-0687">Ribonucleoprotein</keyword>
<dbReference type="SUPFAM" id="SSF50182">
    <property type="entry name" value="Sm-like ribonucleoproteins"/>
    <property type="match status" value="1"/>
</dbReference>
<dbReference type="OMA" id="HDERIMI"/>
<dbReference type="InterPro" id="IPR047575">
    <property type="entry name" value="Sm"/>
</dbReference>
<proteinExistence type="inferred from homology"/>
<evidence type="ECO:0000256" key="5">
    <source>
        <dbReference type="ARBA" id="ARBA00022664"/>
    </source>
</evidence>
<protein>
    <recommendedName>
        <fullName evidence="10">Sm protein B</fullName>
    </recommendedName>
</protein>
<dbReference type="CDD" id="cd01717">
    <property type="entry name" value="Sm_B"/>
    <property type="match status" value="1"/>
</dbReference>
<reference evidence="13 14" key="3">
    <citation type="journal article" date="2013" name="Genome Biol.">
        <title>Assembly of a phased diploid Candida albicans genome facilitates allele-specific measurements and provides a simple model for repeat and indel structure.</title>
        <authorList>
            <person name="Muzzey D."/>
            <person name="Schwartz K."/>
            <person name="Weissman J.S."/>
            <person name="Sherlock G."/>
        </authorList>
    </citation>
    <scope>NUCLEOTIDE SEQUENCE [LARGE SCALE GENOMIC DNA]</scope>
    <source>
        <strain evidence="14">SC5314 / ATCC MYA-2876</strain>
    </source>
</reference>
<dbReference type="KEGG" id="cal:CAALFM_CR07510WA"/>
<dbReference type="InParanoid" id="A0A1D8PTI0"/>
<evidence type="ECO:0000256" key="4">
    <source>
        <dbReference type="ARBA" id="ARBA00022490"/>
    </source>
</evidence>
<dbReference type="OrthoDB" id="2020720at2759"/>
<gene>
    <name evidence="12" type="primary">SMB1</name>
    <name evidence="13" type="ordered locus">CAALFM_CR07510WA</name>
    <name evidence="12" type="ordered locus">orf19.10152</name>
</gene>
<dbReference type="RefSeq" id="XP_019331099.1">
    <property type="nucleotide sequence ID" value="XM_019475554.1"/>
</dbReference>